<accession>A0A934MJ95</accession>
<protein>
    <submittedName>
        <fullName evidence="2">Heavy-metal-associated domain-containing protein</fullName>
    </submittedName>
</protein>
<dbReference type="InterPro" id="IPR006121">
    <property type="entry name" value="HMA_dom"/>
</dbReference>
<feature type="domain" description="HMA" evidence="1">
    <location>
        <begin position="1"/>
        <end position="55"/>
    </location>
</feature>
<proteinExistence type="predicted"/>
<dbReference type="GO" id="GO:0046872">
    <property type="term" value="F:metal ion binding"/>
    <property type="evidence" value="ECO:0007669"/>
    <property type="project" value="InterPro"/>
</dbReference>
<dbReference type="SUPFAM" id="SSF55008">
    <property type="entry name" value="HMA, heavy metal-associated domain"/>
    <property type="match status" value="1"/>
</dbReference>
<keyword evidence="3" id="KW-1185">Reference proteome</keyword>
<evidence type="ECO:0000313" key="2">
    <source>
        <dbReference type="EMBL" id="MBJ3787067.1"/>
    </source>
</evidence>
<dbReference type="Pfam" id="PF00403">
    <property type="entry name" value="HMA"/>
    <property type="match status" value="1"/>
</dbReference>
<reference evidence="2" key="1">
    <citation type="submission" date="2020-12" db="EMBL/GenBank/DDBJ databases">
        <title>Devosia sp. MSA67 isolated from Mo River.</title>
        <authorList>
            <person name="Ma F."/>
            <person name="Zi Z."/>
        </authorList>
    </citation>
    <scope>NUCLEOTIDE SEQUENCE</scope>
    <source>
        <strain evidence="2">MSA67</strain>
    </source>
</reference>
<dbReference type="AlphaFoldDB" id="A0A934MJ95"/>
<comment type="caution">
    <text evidence="2">The sequence shown here is derived from an EMBL/GenBank/DDBJ whole genome shotgun (WGS) entry which is preliminary data.</text>
</comment>
<name>A0A934MJ95_9HYPH</name>
<dbReference type="Gene3D" id="3.30.70.100">
    <property type="match status" value="1"/>
</dbReference>
<sequence>MTCGHCASTIEKAVKSTDPTCEIKIDVAARKVQVETARSAQDIADAIKLAGYSGTLARLIAPDQWQPGKAVLWSLCPACHHADRMTAHQLSGFLGCKGSPC</sequence>
<dbReference type="EMBL" id="JAEKMH010000010">
    <property type="protein sequence ID" value="MBJ3787067.1"/>
    <property type="molecule type" value="Genomic_DNA"/>
</dbReference>
<dbReference type="RefSeq" id="WP_198878245.1">
    <property type="nucleotide sequence ID" value="NZ_JAEKMH010000010.1"/>
</dbReference>
<dbReference type="InterPro" id="IPR036163">
    <property type="entry name" value="HMA_dom_sf"/>
</dbReference>
<gene>
    <name evidence="2" type="ORF">JEQ47_20280</name>
</gene>
<dbReference type="Proteomes" id="UP000602124">
    <property type="component" value="Unassembled WGS sequence"/>
</dbReference>
<evidence type="ECO:0000259" key="1">
    <source>
        <dbReference type="PROSITE" id="PS50846"/>
    </source>
</evidence>
<evidence type="ECO:0000313" key="3">
    <source>
        <dbReference type="Proteomes" id="UP000602124"/>
    </source>
</evidence>
<organism evidence="2 3">
    <name type="scientific">Devosia sediminis</name>
    <dbReference type="NCBI Taxonomy" id="2798801"/>
    <lineage>
        <taxon>Bacteria</taxon>
        <taxon>Pseudomonadati</taxon>
        <taxon>Pseudomonadota</taxon>
        <taxon>Alphaproteobacteria</taxon>
        <taxon>Hyphomicrobiales</taxon>
        <taxon>Devosiaceae</taxon>
        <taxon>Devosia</taxon>
    </lineage>
</organism>
<dbReference type="PROSITE" id="PS50846">
    <property type="entry name" value="HMA_2"/>
    <property type="match status" value="1"/>
</dbReference>
<dbReference type="CDD" id="cd00371">
    <property type="entry name" value="HMA"/>
    <property type="match status" value="1"/>
</dbReference>